<evidence type="ECO:0000313" key="1">
    <source>
        <dbReference type="EMBL" id="TRW23329.1"/>
    </source>
</evidence>
<gene>
    <name evidence="1" type="ORF">FMM05_14140</name>
</gene>
<evidence type="ECO:0000313" key="2">
    <source>
        <dbReference type="Proteomes" id="UP000320643"/>
    </source>
</evidence>
<protein>
    <submittedName>
        <fullName evidence="1">Uncharacterized protein</fullName>
    </submittedName>
</protein>
<proteinExistence type="predicted"/>
<reference evidence="1 2" key="1">
    <citation type="submission" date="2019-07" db="EMBL/GenBank/DDBJ databases">
        <title>Flavobacterium sp. nov., isolated from glacier ice.</title>
        <authorList>
            <person name="Liu Q."/>
            <person name="Xin Y.-H."/>
        </authorList>
    </citation>
    <scope>NUCLEOTIDE SEQUENCE [LARGE SCALE GENOMIC DNA]</scope>
    <source>
        <strain evidence="1 2">ZT4R6</strain>
    </source>
</reference>
<keyword evidence="2" id="KW-1185">Reference proteome</keyword>
<comment type="caution">
    <text evidence="1">The sequence shown here is derived from an EMBL/GenBank/DDBJ whole genome shotgun (WGS) entry which is preliminary data.</text>
</comment>
<accession>A0A552UYQ0</accession>
<organism evidence="1 2">
    <name type="scientific">Flavobacterium zepuense</name>
    <dbReference type="NCBI Taxonomy" id="2593302"/>
    <lineage>
        <taxon>Bacteria</taxon>
        <taxon>Pseudomonadati</taxon>
        <taxon>Bacteroidota</taxon>
        <taxon>Flavobacteriia</taxon>
        <taxon>Flavobacteriales</taxon>
        <taxon>Flavobacteriaceae</taxon>
        <taxon>Flavobacterium</taxon>
    </lineage>
</organism>
<dbReference type="EMBL" id="VJVZ01000009">
    <property type="protein sequence ID" value="TRW23329.1"/>
    <property type="molecule type" value="Genomic_DNA"/>
</dbReference>
<name>A0A552UYQ0_9FLAO</name>
<dbReference type="Proteomes" id="UP000320643">
    <property type="component" value="Unassembled WGS sequence"/>
</dbReference>
<sequence>MGIIYFYQMMKDLQNLYVAQHGNKVVVFGTNLKDFILSLNSIVPNLKPYMFYYRAFKKLDYIEHKRLDGSIIYIQKVL</sequence>
<dbReference type="AlphaFoldDB" id="A0A552UYQ0"/>